<feature type="domain" description="AB hydrolase-1" evidence="4">
    <location>
        <begin position="16"/>
        <end position="245"/>
    </location>
</feature>
<keyword evidence="1 3" id="KW-0474">Menaquinone biosynthesis</keyword>
<dbReference type="SUPFAM" id="SSF53474">
    <property type="entry name" value="alpha/beta-Hydrolases"/>
    <property type="match status" value="1"/>
</dbReference>
<evidence type="ECO:0000256" key="3">
    <source>
        <dbReference type="HAMAP-Rule" id="MF_01660"/>
    </source>
</evidence>
<gene>
    <name evidence="3 5" type="primary">menH</name>
    <name evidence="5" type="ORF">OSO01_34110</name>
</gene>
<dbReference type="PANTHER" id="PTHR42916">
    <property type="entry name" value="2-SUCCINYL-5-ENOLPYRUVYL-6-HYDROXY-3-CYCLOHEXENE-1-CARBOXYLATE SYNTHASE"/>
    <property type="match status" value="1"/>
</dbReference>
<comment type="catalytic activity">
    <reaction evidence="3">
        <text>5-enolpyruvoyl-6-hydroxy-2-succinyl-cyclohex-3-ene-1-carboxylate = (1R,6R)-6-hydroxy-2-succinyl-cyclohexa-2,4-diene-1-carboxylate + pyruvate</text>
        <dbReference type="Rhea" id="RHEA:25597"/>
        <dbReference type="ChEBI" id="CHEBI:15361"/>
        <dbReference type="ChEBI" id="CHEBI:58689"/>
        <dbReference type="ChEBI" id="CHEBI:58818"/>
        <dbReference type="EC" id="4.2.99.20"/>
    </reaction>
</comment>
<comment type="caution">
    <text evidence="5">The sequence shown here is derived from an EMBL/GenBank/DDBJ whole genome shotgun (WGS) entry which is preliminary data.</text>
</comment>
<dbReference type="AlphaFoldDB" id="A0A511ZMJ5"/>
<dbReference type="GO" id="GO:0009234">
    <property type="term" value="P:menaquinone biosynthetic process"/>
    <property type="evidence" value="ECO:0007669"/>
    <property type="project" value="UniProtKB-UniRule"/>
</dbReference>
<dbReference type="NCBIfam" id="TIGR03695">
    <property type="entry name" value="menH_SHCHC"/>
    <property type="match status" value="1"/>
</dbReference>
<evidence type="ECO:0000313" key="6">
    <source>
        <dbReference type="Proteomes" id="UP000321558"/>
    </source>
</evidence>
<dbReference type="InterPro" id="IPR000073">
    <property type="entry name" value="AB_hydrolase_1"/>
</dbReference>
<dbReference type="PRINTS" id="PR00111">
    <property type="entry name" value="ABHYDROLASE"/>
</dbReference>
<dbReference type="HAMAP" id="MF_01660">
    <property type="entry name" value="MenH"/>
    <property type="match status" value="1"/>
</dbReference>
<keyword evidence="6" id="KW-1185">Reference proteome</keyword>
<dbReference type="STRING" id="582851.GCA_900162665_01458"/>
<dbReference type="UniPathway" id="UPA00079"/>
<keyword evidence="2 3" id="KW-0456">Lyase</keyword>
<comment type="function">
    <text evidence="3">Catalyzes a proton abstraction reaction that results in 2,5-elimination of pyruvate from 2-succinyl-5-enolpyruvyl-6-hydroxy-3-cyclohexene-1-carboxylate (SEPHCHC) and the formation of 2-succinyl-6-hydroxy-2,4-cyclohexadiene-1-carboxylate (SHCHC).</text>
</comment>
<dbReference type="InterPro" id="IPR029058">
    <property type="entry name" value="AB_hydrolase_fold"/>
</dbReference>
<dbReference type="RefSeq" id="WP_307725851.1">
    <property type="nucleotide sequence ID" value="NZ_BJYM01000015.1"/>
</dbReference>
<dbReference type="InterPro" id="IPR022485">
    <property type="entry name" value="SHCHC_synthase_MenH"/>
</dbReference>
<evidence type="ECO:0000256" key="1">
    <source>
        <dbReference type="ARBA" id="ARBA00022428"/>
    </source>
</evidence>
<evidence type="ECO:0000256" key="2">
    <source>
        <dbReference type="ARBA" id="ARBA00023239"/>
    </source>
</evidence>
<dbReference type="EC" id="4.2.99.20" evidence="3"/>
<dbReference type="UniPathway" id="UPA01057">
    <property type="reaction ID" value="UER00900"/>
</dbReference>
<dbReference type="EMBL" id="BJYM01000015">
    <property type="protein sequence ID" value="GEN88672.1"/>
    <property type="molecule type" value="Genomic_DNA"/>
</dbReference>
<evidence type="ECO:0000259" key="4">
    <source>
        <dbReference type="Pfam" id="PF00561"/>
    </source>
</evidence>
<organism evidence="5 6">
    <name type="scientific">Oceanobacillus sojae</name>
    <dbReference type="NCBI Taxonomy" id="582851"/>
    <lineage>
        <taxon>Bacteria</taxon>
        <taxon>Bacillati</taxon>
        <taxon>Bacillota</taxon>
        <taxon>Bacilli</taxon>
        <taxon>Bacillales</taxon>
        <taxon>Bacillaceae</taxon>
        <taxon>Oceanobacillus</taxon>
    </lineage>
</organism>
<accession>A0A511ZMJ5</accession>
<dbReference type="Gene3D" id="3.40.50.1820">
    <property type="entry name" value="alpha/beta hydrolase"/>
    <property type="match status" value="1"/>
</dbReference>
<comment type="pathway">
    <text evidence="3">Quinol/quinone metabolism; 1,4-dihydroxy-2-naphthoate biosynthesis; 1,4-dihydroxy-2-naphthoate from chorismate: step 3/7.</text>
</comment>
<dbReference type="Pfam" id="PF00561">
    <property type="entry name" value="Abhydrolase_1"/>
    <property type="match status" value="1"/>
</dbReference>
<sequence length="264" mass="29876">MSSDGLQYEIIGKGEPVLLLHGFTGTRETWREVCSYLTNYQCILVDLPGHGKTNTKISSMKDCCSLLIDLLDKLGINKTHIIGYSMGGRTALSFAMYYSDYVSSLILESSSPGLKEEAARFVRREKDEKLAQRILDYGVKDFVNMWQELPLFATQKRLPEAAQTQIRNERLSQDKEGLAMSLHTMGTGVQPSWWEGLPKLSKPTLLIAGEEDEKFVEINKMMQKEIQHAEFSIYPEAGHAVHVEKSRNFGKMVNVFLGENYIIT</sequence>
<dbReference type="PANTHER" id="PTHR42916:SF1">
    <property type="entry name" value="PROTEIN PHYLLO, CHLOROPLASTIC"/>
    <property type="match status" value="1"/>
</dbReference>
<name>A0A511ZMJ5_9BACI</name>
<comment type="pathway">
    <text evidence="3">Quinol/quinone metabolism; menaquinone biosynthesis.</text>
</comment>
<protein>
    <recommendedName>
        <fullName evidence="3">Putative 2-succinyl-6-hydroxy-2,4-cyclohexadiene-1-carboxylate synthase</fullName>
        <shortName evidence="3">SHCHC synthase</shortName>
        <ecNumber evidence="3">4.2.99.20</ecNumber>
    </recommendedName>
</protein>
<dbReference type="GO" id="GO:0070205">
    <property type="term" value="F:2-succinyl-6-hydroxy-2,4-cyclohexadiene-1-carboxylate synthase activity"/>
    <property type="evidence" value="ECO:0007669"/>
    <property type="project" value="UniProtKB-UniRule"/>
</dbReference>
<comment type="subunit">
    <text evidence="3">Monomer.</text>
</comment>
<dbReference type="Proteomes" id="UP000321558">
    <property type="component" value="Unassembled WGS sequence"/>
</dbReference>
<evidence type="ECO:0000313" key="5">
    <source>
        <dbReference type="EMBL" id="GEN88672.1"/>
    </source>
</evidence>
<comment type="similarity">
    <text evidence="3">Belongs to the AB hydrolase superfamily. MenH family.</text>
</comment>
<reference evidence="5 6" key="1">
    <citation type="submission" date="2019-07" db="EMBL/GenBank/DDBJ databases">
        <title>Whole genome shotgun sequence of Oceanobacillus sojae NBRC 105379.</title>
        <authorList>
            <person name="Hosoyama A."/>
            <person name="Uohara A."/>
            <person name="Ohji S."/>
            <person name="Ichikawa N."/>
        </authorList>
    </citation>
    <scope>NUCLEOTIDE SEQUENCE [LARGE SCALE GENOMIC DNA]</scope>
    <source>
        <strain evidence="5 6">NBRC 105379</strain>
    </source>
</reference>
<proteinExistence type="inferred from homology"/>